<evidence type="ECO:0000256" key="12">
    <source>
        <dbReference type="RuleBase" id="RU004057"/>
    </source>
</evidence>
<gene>
    <name evidence="17" type="primary">exbB</name>
    <name evidence="17" type="ORF">ACFOMP_10250</name>
</gene>
<evidence type="ECO:0000256" key="4">
    <source>
        <dbReference type="ARBA" id="ARBA00022448"/>
    </source>
</evidence>
<keyword evidence="5" id="KW-1003">Cell membrane</keyword>
<evidence type="ECO:0000256" key="10">
    <source>
        <dbReference type="ARBA" id="ARBA00023136"/>
    </source>
</evidence>
<keyword evidence="15" id="KW-0732">Signal</keyword>
<proteinExistence type="inferred from homology"/>
<evidence type="ECO:0000256" key="1">
    <source>
        <dbReference type="ARBA" id="ARBA00004429"/>
    </source>
</evidence>
<comment type="subcellular location">
    <subcellularLocation>
        <location evidence="1">Cell inner membrane</location>
        <topology evidence="1">Multi-pass membrane protein</topology>
    </subcellularLocation>
    <subcellularLocation>
        <location evidence="12">Membrane</location>
        <topology evidence="12">Multi-pass membrane protein</topology>
    </subcellularLocation>
</comment>
<evidence type="ECO:0000256" key="8">
    <source>
        <dbReference type="ARBA" id="ARBA00022927"/>
    </source>
</evidence>
<keyword evidence="10 14" id="KW-0472">Membrane</keyword>
<evidence type="ECO:0000256" key="5">
    <source>
        <dbReference type="ARBA" id="ARBA00022475"/>
    </source>
</evidence>
<evidence type="ECO:0000256" key="11">
    <source>
        <dbReference type="ARBA" id="ARBA00024816"/>
    </source>
</evidence>
<evidence type="ECO:0000313" key="17">
    <source>
        <dbReference type="EMBL" id="MFC3569831.1"/>
    </source>
</evidence>
<comment type="function">
    <text evidence="11">Involved in the TonB-dependent energy-dependent transport of various receptor-bound substrates. Protects ExbD from proteolytic degradation and functionally stabilizes TonB.</text>
</comment>
<feature type="compositionally biased region" description="Low complexity" evidence="13">
    <location>
        <begin position="81"/>
        <end position="134"/>
    </location>
</feature>
<dbReference type="PANTHER" id="PTHR30625:SF16">
    <property type="entry name" value="BIOPOLYMER TRANSPORT PROTEIN EXBB"/>
    <property type="match status" value="1"/>
</dbReference>
<comment type="similarity">
    <text evidence="12">Belongs to the exbB/tolQ family.</text>
</comment>
<feature type="transmembrane region" description="Helical" evidence="14">
    <location>
        <begin position="331"/>
        <end position="352"/>
    </location>
</feature>
<keyword evidence="18" id="KW-1185">Reference proteome</keyword>
<evidence type="ECO:0000256" key="3">
    <source>
        <dbReference type="ARBA" id="ARBA00022093"/>
    </source>
</evidence>
<evidence type="ECO:0000256" key="2">
    <source>
        <dbReference type="ARBA" id="ARBA00011471"/>
    </source>
</evidence>
<dbReference type="NCBIfam" id="TIGR02797">
    <property type="entry name" value="exbB"/>
    <property type="match status" value="1"/>
</dbReference>
<dbReference type="InterPro" id="IPR014164">
    <property type="entry name" value="TonB_ExbB_1"/>
</dbReference>
<evidence type="ECO:0000256" key="13">
    <source>
        <dbReference type="SAM" id="MobiDB-lite"/>
    </source>
</evidence>
<feature type="compositionally biased region" description="Pro residues" evidence="13">
    <location>
        <begin position="69"/>
        <end position="80"/>
    </location>
</feature>
<evidence type="ECO:0000256" key="14">
    <source>
        <dbReference type="SAM" id="Phobius"/>
    </source>
</evidence>
<organism evidence="17 18">
    <name type="scientific">Paracoccus simplex</name>
    <dbReference type="NCBI Taxonomy" id="2086346"/>
    <lineage>
        <taxon>Bacteria</taxon>
        <taxon>Pseudomonadati</taxon>
        <taxon>Pseudomonadota</taxon>
        <taxon>Alphaproteobacteria</taxon>
        <taxon>Rhodobacterales</taxon>
        <taxon>Paracoccaceae</taxon>
        <taxon>Paracoccus</taxon>
    </lineage>
</organism>
<comment type="caution">
    <text evidence="17">The sequence shown here is derived from an EMBL/GenBank/DDBJ whole genome shotgun (WGS) entry which is preliminary data.</text>
</comment>
<evidence type="ECO:0000256" key="7">
    <source>
        <dbReference type="ARBA" id="ARBA00022692"/>
    </source>
</evidence>
<keyword evidence="9 14" id="KW-1133">Transmembrane helix</keyword>
<keyword evidence="7 14" id="KW-0812">Transmembrane</keyword>
<feature type="signal peptide" evidence="15">
    <location>
        <begin position="1"/>
        <end position="28"/>
    </location>
</feature>
<dbReference type="InterPro" id="IPR002898">
    <property type="entry name" value="MotA_ExbB_proton_chnl"/>
</dbReference>
<evidence type="ECO:0000259" key="16">
    <source>
        <dbReference type="Pfam" id="PF01618"/>
    </source>
</evidence>
<dbReference type="EMBL" id="JBHRXE010000025">
    <property type="protein sequence ID" value="MFC3569831.1"/>
    <property type="molecule type" value="Genomic_DNA"/>
</dbReference>
<keyword evidence="4 12" id="KW-0813">Transport</keyword>
<dbReference type="Proteomes" id="UP001595596">
    <property type="component" value="Unassembled WGS sequence"/>
</dbReference>
<feature type="region of interest" description="Disordered" evidence="13">
    <location>
        <begin position="28"/>
        <end position="136"/>
    </location>
</feature>
<comment type="subunit">
    <text evidence="2">The accessory proteins ExbB and ExbD seem to form a complex with TonB.</text>
</comment>
<keyword evidence="6" id="KW-0997">Cell inner membrane</keyword>
<keyword evidence="8 12" id="KW-0653">Protein transport</keyword>
<reference evidence="18" key="1">
    <citation type="journal article" date="2019" name="Int. J. Syst. Evol. Microbiol.">
        <title>The Global Catalogue of Microorganisms (GCM) 10K type strain sequencing project: providing services to taxonomists for standard genome sequencing and annotation.</title>
        <authorList>
            <consortium name="The Broad Institute Genomics Platform"/>
            <consortium name="The Broad Institute Genome Sequencing Center for Infectious Disease"/>
            <person name="Wu L."/>
            <person name="Ma J."/>
        </authorList>
    </citation>
    <scope>NUCLEOTIDE SEQUENCE [LARGE SCALE GENOMIC DNA]</scope>
    <source>
        <strain evidence="18">VKM B-3226</strain>
    </source>
</reference>
<dbReference type="Pfam" id="PF01618">
    <property type="entry name" value="MotA_ExbB"/>
    <property type="match status" value="1"/>
</dbReference>
<feature type="domain" description="MotA/TolQ/ExbB proton channel" evidence="16">
    <location>
        <begin position="257"/>
        <end position="357"/>
    </location>
</feature>
<evidence type="ECO:0000256" key="15">
    <source>
        <dbReference type="SAM" id="SignalP"/>
    </source>
</evidence>
<feature type="chain" id="PRO_5046595052" description="Biopolymer transport protein ExbB" evidence="15">
    <location>
        <begin position="29"/>
        <end position="389"/>
    </location>
</feature>
<evidence type="ECO:0000256" key="9">
    <source>
        <dbReference type="ARBA" id="ARBA00022989"/>
    </source>
</evidence>
<feature type="compositionally biased region" description="Low complexity" evidence="13">
    <location>
        <begin position="48"/>
        <end position="68"/>
    </location>
</feature>
<feature type="transmembrane region" description="Helical" evidence="14">
    <location>
        <begin position="174"/>
        <end position="196"/>
    </location>
</feature>
<sequence length="389" mass="39321">MTKTSLPRHRAGTALALVCLMLAAPLSAQESQPGPPTGTAAPEIQDLAPAPQAAAPQAPASSTAQTPASAPPSVPQPAPAEPAASPAPAATPATPPAADNAPAATGPAGAQPPAAAAPTETPAETPAAQPQPAGSGILPQAVQDALAPMLNPPARDPNLPHDLSPWGMFLAADWVVKGVMIGLAIASVITWTVLVAKMLELMGAMNRAQSGIRRIETAASLPAALSAAGNRRDPVSRMIRAAAGEYDRSAPALDQAGDSGVKERVESHLDRIEASAGRRMSRGTGVLATIGSTAPFVGLFGTVWGIMNSFIGISQAQTTNLAVVAPGIAEALLATAIGLVAAIPAVVIYNVFARAITGYRLRLANAAAGVKRLVSRDLDFRGAVPHREV</sequence>
<name>A0ABV7S0S4_9RHOB</name>
<evidence type="ECO:0000313" key="18">
    <source>
        <dbReference type="Proteomes" id="UP001595596"/>
    </source>
</evidence>
<feature type="transmembrane region" description="Helical" evidence="14">
    <location>
        <begin position="286"/>
        <end position="311"/>
    </location>
</feature>
<dbReference type="InterPro" id="IPR050790">
    <property type="entry name" value="ExbB/TolQ_transport"/>
</dbReference>
<protein>
    <recommendedName>
        <fullName evidence="3">Biopolymer transport protein ExbB</fullName>
    </recommendedName>
</protein>
<dbReference type="RefSeq" id="WP_379030080.1">
    <property type="nucleotide sequence ID" value="NZ_JBHRXE010000025.1"/>
</dbReference>
<dbReference type="PANTHER" id="PTHR30625">
    <property type="entry name" value="PROTEIN TOLQ"/>
    <property type="match status" value="1"/>
</dbReference>
<accession>A0ABV7S0S4</accession>
<evidence type="ECO:0000256" key="6">
    <source>
        <dbReference type="ARBA" id="ARBA00022519"/>
    </source>
</evidence>